<keyword evidence="2" id="KW-1185">Reference proteome</keyword>
<gene>
    <name evidence="1" type="ORF">EV639_1031</name>
</gene>
<comment type="caution">
    <text evidence="1">The sequence shown here is derived from an EMBL/GenBank/DDBJ whole genome shotgun (WGS) entry which is preliminary data.</text>
</comment>
<evidence type="ECO:0000313" key="1">
    <source>
        <dbReference type="EMBL" id="TCO37817.1"/>
    </source>
</evidence>
<organism evidence="1 2">
    <name type="scientific">Rathayibacter tanaceti</name>
    <dbReference type="NCBI Taxonomy" id="1671680"/>
    <lineage>
        <taxon>Bacteria</taxon>
        <taxon>Bacillati</taxon>
        <taxon>Actinomycetota</taxon>
        <taxon>Actinomycetes</taxon>
        <taxon>Micrococcales</taxon>
        <taxon>Microbacteriaceae</taxon>
        <taxon>Rathayibacter</taxon>
    </lineage>
</organism>
<sequence length="119" mass="13293">MIYGGFRNPLRPLPGEYEHDCTLTGVIPQLSPAEQAALIHSLAKQRLRRFRAATAGDRDAIALYLLDSELAANLHAAVRFAEVALREAIHRSLAATYGERWFQTHRNRLIAFDGVAVRV</sequence>
<dbReference type="Proteomes" id="UP000295366">
    <property type="component" value="Unassembled WGS sequence"/>
</dbReference>
<proteinExistence type="predicted"/>
<dbReference type="EMBL" id="SLWP01000003">
    <property type="protein sequence ID" value="TCO37817.1"/>
    <property type="molecule type" value="Genomic_DNA"/>
</dbReference>
<reference evidence="1 2" key="1">
    <citation type="journal article" date="2015" name="Stand. Genomic Sci.">
        <title>Genomic Encyclopedia of Bacterial and Archaeal Type Strains, Phase III: the genomes of soil and plant-associated and newly described type strains.</title>
        <authorList>
            <person name="Whitman W.B."/>
            <person name="Woyke T."/>
            <person name="Klenk H.P."/>
            <person name="Zhou Y."/>
            <person name="Lilburn T.G."/>
            <person name="Beck B.J."/>
            <person name="De Vos P."/>
            <person name="Vandamme P."/>
            <person name="Eisen J.A."/>
            <person name="Garrity G."/>
            <person name="Hugenholtz P."/>
            <person name="Kyrpides N.C."/>
        </authorList>
    </citation>
    <scope>NUCLEOTIDE SEQUENCE [LARGE SCALE GENOMIC DNA]</scope>
    <source>
        <strain evidence="1 2">VKM Ac-2596</strain>
    </source>
</reference>
<evidence type="ECO:0000313" key="2">
    <source>
        <dbReference type="Proteomes" id="UP000295366"/>
    </source>
</evidence>
<protein>
    <submittedName>
        <fullName evidence="1">Uncharacterized protein</fullName>
    </submittedName>
</protein>
<accession>A0ACD2XKY8</accession>
<name>A0ACD2XKY8_9MICO</name>